<dbReference type="EMBL" id="FWZD01000069">
    <property type="protein sequence ID" value="SME39032.1"/>
    <property type="molecule type" value="Genomic_DNA"/>
</dbReference>
<reference evidence="3" key="1">
    <citation type="submission" date="2017-04" db="EMBL/GenBank/DDBJ databases">
        <authorList>
            <person name="Criscuolo A."/>
        </authorList>
    </citation>
    <scope>NUCLEOTIDE SEQUENCE [LARGE SCALE GENOMIC DNA]</scope>
</reference>
<dbReference type="RefSeq" id="WP_088029536.1">
    <property type="nucleotide sequence ID" value="NZ_FWZD01000069.1"/>
</dbReference>
<evidence type="ECO:0000313" key="3">
    <source>
        <dbReference type="Proteomes" id="UP000194439"/>
    </source>
</evidence>
<dbReference type="GO" id="GO:0006353">
    <property type="term" value="P:DNA-templated transcription termination"/>
    <property type="evidence" value="ECO:0007669"/>
    <property type="project" value="InterPro"/>
</dbReference>
<evidence type="ECO:0000259" key="1">
    <source>
        <dbReference type="SMART" id="SM00959"/>
    </source>
</evidence>
<name>A0A1Y6AK30_9BACI</name>
<proteinExistence type="predicted"/>
<evidence type="ECO:0000313" key="2">
    <source>
        <dbReference type="EMBL" id="SME39032.1"/>
    </source>
</evidence>
<sequence length="373" mass="42892">MFKKILEIFQGSKSKADKPRADKPNKLQTIETQKDIPNSSDKLDDARLEFLKYVNKKDYANLPDYWCEHIGDIDATISKFCHMGLLTQPNEIQMLETNTVKTLKEIAKSNGIKGYSKLKKAEVIDTLLQNISKEVIYKMHKDLTIYVLTPDGEKLVNDYKHKKDIERNQLISHISKCIEERNLTRAAEAVIKYEQQQVFKRGLGIDWDTTEPNYLTNRCNEIFNLTFLDLNNTEEFKRQIKKHLIISELLGEHIDDTTNRFLAEVTEEIKCTSLDSFLKNPHGGYASRMKSSNKDKVGLYIHYALFKASNQHSLKDLLSHKSGDGIEIVKAEGPDGCSICGSVKDVYLWKEVKDIPKLPLHYGCRCLYVAHFK</sequence>
<dbReference type="Pfam" id="PF07498">
    <property type="entry name" value="Rho_N"/>
    <property type="match status" value="1"/>
</dbReference>
<dbReference type="Proteomes" id="UP000194439">
    <property type="component" value="Unassembled WGS sequence"/>
</dbReference>
<organism evidence="2 3">
    <name type="scientific">Bacillus mobilis</name>
    <dbReference type="NCBI Taxonomy" id="2026190"/>
    <lineage>
        <taxon>Bacteria</taxon>
        <taxon>Bacillati</taxon>
        <taxon>Bacillota</taxon>
        <taxon>Bacilli</taxon>
        <taxon>Bacillales</taxon>
        <taxon>Bacillaceae</taxon>
        <taxon>Bacillus</taxon>
        <taxon>Bacillus cereus group</taxon>
    </lineage>
</organism>
<dbReference type="Gene3D" id="1.10.720.10">
    <property type="match status" value="1"/>
</dbReference>
<gene>
    <name evidence="2" type="ORF">BACERE00185_04536</name>
</gene>
<dbReference type="InterPro" id="IPR011112">
    <property type="entry name" value="Rho-like_N"/>
</dbReference>
<dbReference type="SMART" id="SM00959">
    <property type="entry name" value="Rho_N"/>
    <property type="match status" value="1"/>
</dbReference>
<accession>A0A1Y6AK30</accession>
<dbReference type="AlphaFoldDB" id="A0A1Y6AK30"/>
<feature type="domain" description="Rho termination factor-like N-terminal" evidence="1">
    <location>
        <begin position="94"/>
        <end position="136"/>
    </location>
</feature>
<protein>
    <recommendedName>
        <fullName evidence="1">Rho termination factor-like N-terminal domain-containing protein</fullName>
    </recommendedName>
</protein>